<evidence type="ECO:0000256" key="1">
    <source>
        <dbReference type="SAM" id="MobiDB-lite"/>
    </source>
</evidence>
<evidence type="ECO:0000313" key="2">
    <source>
        <dbReference type="EMBL" id="SCV06103.1"/>
    </source>
</evidence>
<name>A0A1G4KNL7_9SACH</name>
<dbReference type="PANTHER" id="PTHR23146:SF0">
    <property type="entry name" value="RNA POLYMERASE-ASSOCIATED PROTEIN LEO1"/>
    <property type="match status" value="1"/>
</dbReference>
<organism evidence="2 3">
    <name type="scientific">Lachancea nothofagi CBS 11611</name>
    <dbReference type="NCBI Taxonomy" id="1266666"/>
    <lineage>
        <taxon>Eukaryota</taxon>
        <taxon>Fungi</taxon>
        <taxon>Dikarya</taxon>
        <taxon>Ascomycota</taxon>
        <taxon>Saccharomycotina</taxon>
        <taxon>Saccharomycetes</taxon>
        <taxon>Saccharomycetales</taxon>
        <taxon>Saccharomycetaceae</taxon>
        <taxon>Lachancea</taxon>
    </lineage>
</organism>
<dbReference type="Proteomes" id="UP000189911">
    <property type="component" value="Chromosome H"/>
</dbReference>
<dbReference type="OrthoDB" id="20844at2759"/>
<evidence type="ECO:0000313" key="3">
    <source>
        <dbReference type="Proteomes" id="UP000189911"/>
    </source>
</evidence>
<feature type="compositionally biased region" description="Basic and acidic residues" evidence="1">
    <location>
        <begin position="303"/>
        <end position="312"/>
    </location>
</feature>
<reference evidence="3" key="1">
    <citation type="submission" date="2016-03" db="EMBL/GenBank/DDBJ databases">
        <authorList>
            <person name="Devillers Hugo."/>
        </authorList>
    </citation>
    <scope>NUCLEOTIDE SEQUENCE [LARGE SCALE GENOMIC DNA]</scope>
</reference>
<feature type="region of interest" description="Disordered" evidence="1">
    <location>
        <begin position="1"/>
        <end position="94"/>
    </location>
</feature>
<dbReference type="GO" id="GO:0006368">
    <property type="term" value="P:transcription elongation by RNA polymerase II"/>
    <property type="evidence" value="ECO:0007669"/>
    <property type="project" value="InterPro"/>
</dbReference>
<gene>
    <name evidence="2" type="ORF">LANO_0H22166G</name>
</gene>
<dbReference type="GO" id="GO:0032968">
    <property type="term" value="P:positive regulation of transcription elongation by RNA polymerase II"/>
    <property type="evidence" value="ECO:0007669"/>
    <property type="project" value="TreeGrafter"/>
</dbReference>
<dbReference type="PANTHER" id="PTHR23146">
    <property type="entry name" value="LEO1 PROTEIN"/>
    <property type="match status" value="1"/>
</dbReference>
<feature type="compositionally biased region" description="Basic and acidic residues" evidence="1">
    <location>
        <begin position="400"/>
        <end position="412"/>
    </location>
</feature>
<feature type="compositionally biased region" description="Low complexity" evidence="1">
    <location>
        <begin position="318"/>
        <end position="332"/>
    </location>
</feature>
<dbReference type="GO" id="GO:1990269">
    <property type="term" value="F:RNA polymerase II C-terminal domain phosphoserine binding"/>
    <property type="evidence" value="ECO:0007669"/>
    <property type="project" value="TreeGrafter"/>
</dbReference>
<sequence>MSSVESDSGALPDQEIDQDENMKTAIEVDGEEMEDLFGDESDRDSQDEDAEQAVSEDRGTVQDRLDDDEDEQAMYNRKFYGDNVDNSDGEGSQREFREADVDVIKHIVPYSTAPKEGEKGIFYAKMPQFLTIDPIPFDPPAFQEKLEQRASHLASKEDQVDDRLIDENTVRWRYSRDSNQRVFKESNAQIVQWSDGTYSLRLGDEYTDVLINDTDNTYLAVSHEQQELIQSVRGGNISKTMMFIPTSTNSKSHQRLTKAVARKEEREHQGPNTYILRVDPELEQKELEKKQSQIVRERRKRQLREQQEREGLDSPEPSGMMSKSRGMSSKRQSSYDRNQYDEYEDDGFMVDDEDENEGENQDDEDEEEEEEEELAGDESDNDDINAERLKQLKRSGASQYREDVSGDDKGGDQNENDDENDDGSGLKRRKVALLDEEDE</sequence>
<keyword evidence="3" id="KW-1185">Reference proteome</keyword>
<dbReference type="Pfam" id="PF04004">
    <property type="entry name" value="Leo1"/>
    <property type="match status" value="1"/>
</dbReference>
<protein>
    <submittedName>
        <fullName evidence="2">LANO_0H22166g1_1</fullName>
    </submittedName>
</protein>
<proteinExistence type="predicted"/>
<feature type="region of interest" description="Disordered" evidence="1">
    <location>
        <begin position="287"/>
        <end position="439"/>
    </location>
</feature>
<feature type="compositionally biased region" description="Basic and acidic residues" evidence="1">
    <location>
        <begin position="55"/>
        <end position="64"/>
    </location>
</feature>
<dbReference type="AlphaFoldDB" id="A0A1G4KNL7"/>
<feature type="compositionally biased region" description="Acidic residues" evidence="1">
    <location>
        <begin position="341"/>
        <end position="384"/>
    </location>
</feature>
<dbReference type="InterPro" id="IPR007149">
    <property type="entry name" value="Leo1"/>
</dbReference>
<dbReference type="EMBL" id="LT598447">
    <property type="protein sequence ID" value="SCV06103.1"/>
    <property type="molecule type" value="Genomic_DNA"/>
</dbReference>
<accession>A0A1G4KNL7</accession>
<dbReference type="GO" id="GO:0016593">
    <property type="term" value="C:Cdc73/Paf1 complex"/>
    <property type="evidence" value="ECO:0007669"/>
    <property type="project" value="InterPro"/>
</dbReference>
<feature type="compositionally biased region" description="Acidic residues" evidence="1">
    <location>
        <begin position="28"/>
        <end position="51"/>
    </location>
</feature>